<dbReference type="KEGG" id="ohi:H8790_13385"/>
<evidence type="ECO:0000256" key="3">
    <source>
        <dbReference type="ARBA" id="ARBA00022448"/>
    </source>
</evidence>
<proteinExistence type="inferred from homology"/>
<dbReference type="InterPro" id="IPR003593">
    <property type="entry name" value="AAA+_ATPase"/>
</dbReference>
<dbReference type="Gene3D" id="1.10.1760.20">
    <property type="match status" value="1"/>
</dbReference>
<evidence type="ECO:0000313" key="12">
    <source>
        <dbReference type="EMBL" id="QNL44411.1"/>
    </source>
</evidence>
<dbReference type="GO" id="GO:0005524">
    <property type="term" value="F:ATP binding"/>
    <property type="evidence" value="ECO:0007669"/>
    <property type="project" value="UniProtKB-KW"/>
</dbReference>
<comment type="subcellular location">
    <subcellularLocation>
        <location evidence="1">Cell membrane</location>
        <topology evidence="1">Peripheral membrane protein</topology>
    </subcellularLocation>
</comment>
<dbReference type="InterPro" id="IPR003439">
    <property type="entry name" value="ABC_transporter-like_ATP-bd"/>
</dbReference>
<evidence type="ECO:0000256" key="10">
    <source>
        <dbReference type="SAM" id="Phobius"/>
    </source>
</evidence>
<keyword evidence="4" id="KW-1003">Cell membrane</keyword>
<dbReference type="GO" id="GO:0043190">
    <property type="term" value="C:ATP-binding cassette (ABC) transporter complex"/>
    <property type="evidence" value="ECO:0007669"/>
    <property type="project" value="TreeGrafter"/>
</dbReference>
<feature type="transmembrane region" description="Helical" evidence="10">
    <location>
        <begin position="690"/>
        <end position="715"/>
    </location>
</feature>
<dbReference type="InterPro" id="IPR017871">
    <property type="entry name" value="ABC_transporter-like_CS"/>
</dbReference>
<keyword evidence="10" id="KW-1133">Transmembrane helix</keyword>
<dbReference type="InterPro" id="IPR015856">
    <property type="entry name" value="ABC_transpr_CbiO/EcfA_su"/>
</dbReference>
<reference evidence="12 13" key="1">
    <citation type="submission" date="2020-08" db="EMBL/GenBank/DDBJ databases">
        <authorList>
            <person name="Liu C."/>
            <person name="Sun Q."/>
        </authorList>
    </citation>
    <scope>NUCLEOTIDE SEQUENCE [LARGE SCALE GENOMIC DNA]</scope>
    <source>
        <strain evidence="12 13">NSJ-62</strain>
    </source>
</reference>
<dbReference type="PANTHER" id="PTHR43553">
    <property type="entry name" value="HEAVY METAL TRANSPORTER"/>
    <property type="match status" value="1"/>
</dbReference>
<evidence type="ECO:0000313" key="13">
    <source>
        <dbReference type="Proteomes" id="UP000515960"/>
    </source>
</evidence>
<keyword evidence="13" id="KW-1185">Reference proteome</keyword>
<evidence type="ECO:0000256" key="5">
    <source>
        <dbReference type="ARBA" id="ARBA00022741"/>
    </source>
</evidence>
<feature type="domain" description="ABC transporter" evidence="11">
    <location>
        <begin position="333"/>
        <end position="552"/>
    </location>
</feature>
<evidence type="ECO:0000259" key="11">
    <source>
        <dbReference type="PROSITE" id="PS50893"/>
    </source>
</evidence>
<dbReference type="EMBL" id="CP060490">
    <property type="protein sequence ID" value="QNL44411.1"/>
    <property type="molecule type" value="Genomic_DNA"/>
</dbReference>
<dbReference type="SMART" id="SM00382">
    <property type="entry name" value="AAA"/>
    <property type="match status" value="2"/>
</dbReference>
<keyword evidence="7" id="KW-1278">Translocase</keyword>
<feature type="transmembrane region" description="Helical" evidence="10">
    <location>
        <begin position="727"/>
        <end position="744"/>
    </location>
</feature>
<dbReference type="InterPro" id="IPR009825">
    <property type="entry name" value="ECF_substrate-spec-like"/>
</dbReference>
<dbReference type="SUPFAM" id="SSF52540">
    <property type="entry name" value="P-loop containing nucleoside triphosphate hydrolases"/>
    <property type="match status" value="2"/>
</dbReference>
<keyword evidence="5" id="KW-0547">Nucleotide-binding</keyword>
<dbReference type="Proteomes" id="UP000515960">
    <property type="component" value="Chromosome"/>
</dbReference>
<comment type="similarity">
    <text evidence="2">Belongs to the ABC transporter superfamily.</text>
</comment>
<dbReference type="Pfam" id="PF07155">
    <property type="entry name" value="ECF-ribofla_trS"/>
    <property type="match status" value="1"/>
</dbReference>
<dbReference type="PROSITE" id="PS50893">
    <property type="entry name" value="ABC_TRANSPORTER_2"/>
    <property type="match status" value="2"/>
</dbReference>
<dbReference type="PROSITE" id="PS00141">
    <property type="entry name" value="ASP_PROTEASE"/>
    <property type="match status" value="1"/>
</dbReference>
<protein>
    <submittedName>
        <fullName evidence="12">ATP-binding cassette domain-containing protein</fullName>
    </submittedName>
</protein>
<gene>
    <name evidence="12" type="ORF">H8790_13385</name>
</gene>
<evidence type="ECO:0000256" key="4">
    <source>
        <dbReference type="ARBA" id="ARBA00022475"/>
    </source>
</evidence>
<accession>A0A7G9B4D0</accession>
<keyword evidence="10" id="KW-0812">Transmembrane</keyword>
<dbReference type="GO" id="GO:0006508">
    <property type="term" value="P:proteolysis"/>
    <property type="evidence" value="ECO:0007669"/>
    <property type="project" value="InterPro"/>
</dbReference>
<evidence type="ECO:0000256" key="9">
    <source>
        <dbReference type="SAM" id="MobiDB-lite"/>
    </source>
</evidence>
<dbReference type="InterPro" id="IPR001969">
    <property type="entry name" value="Aspartic_peptidase_AS"/>
</dbReference>
<feature type="region of interest" description="Disordered" evidence="9">
    <location>
        <begin position="581"/>
        <end position="602"/>
    </location>
</feature>
<dbReference type="PROSITE" id="PS00211">
    <property type="entry name" value="ABC_TRANSPORTER_1"/>
    <property type="match status" value="2"/>
</dbReference>
<dbReference type="InterPro" id="IPR027417">
    <property type="entry name" value="P-loop_NTPase"/>
</dbReference>
<dbReference type="GO" id="GO:0016887">
    <property type="term" value="F:ATP hydrolysis activity"/>
    <property type="evidence" value="ECO:0007669"/>
    <property type="project" value="InterPro"/>
</dbReference>
<feature type="transmembrane region" description="Helical" evidence="10">
    <location>
        <begin position="663"/>
        <end position="683"/>
    </location>
</feature>
<dbReference type="AlphaFoldDB" id="A0A7G9B4D0"/>
<feature type="transmembrane region" description="Helical" evidence="10">
    <location>
        <begin position="609"/>
        <end position="629"/>
    </location>
</feature>
<keyword evidence="3" id="KW-0813">Transport</keyword>
<feature type="domain" description="ABC transporter" evidence="11">
    <location>
        <begin position="46"/>
        <end position="282"/>
    </location>
</feature>
<keyword evidence="6 12" id="KW-0067">ATP-binding</keyword>
<dbReference type="GO" id="GO:0042626">
    <property type="term" value="F:ATPase-coupled transmembrane transporter activity"/>
    <property type="evidence" value="ECO:0007669"/>
    <property type="project" value="TreeGrafter"/>
</dbReference>
<evidence type="ECO:0000256" key="2">
    <source>
        <dbReference type="ARBA" id="ARBA00005417"/>
    </source>
</evidence>
<feature type="transmembrane region" description="Helical" evidence="10">
    <location>
        <begin position="634"/>
        <end position="651"/>
    </location>
</feature>
<dbReference type="Gene3D" id="3.40.50.300">
    <property type="entry name" value="P-loop containing nucleotide triphosphate hydrolases"/>
    <property type="match status" value="2"/>
</dbReference>
<evidence type="ECO:0000256" key="6">
    <source>
        <dbReference type="ARBA" id="ARBA00022840"/>
    </source>
</evidence>
<keyword evidence="8 10" id="KW-0472">Membrane</keyword>
<name>A0A7G9B4D0_9FIRM</name>
<evidence type="ECO:0000256" key="8">
    <source>
        <dbReference type="ARBA" id="ARBA00023136"/>
    </source>
</evidence>
<feature type="transmembrane region" description="Helical" evidence="10">
    <location>
        <begin position="790"/>
        <end position="812"/>
    </location>
</feature>
<dbReference type="InterPro" id="IPR050095">
    <property type="entry name" value="ECF_ABC_transporter_ATP-bd"/>
</dbReference>
<evidence type="ECO:0000256" key="7">
    <source>
        <dbReference type="ARBA" id="ARBA00022967"/>
    </source>
</evidence>
<dbReference type="GO" id="GO:0004190">
    <property type="term" value="F:aspartic-type endopeptidase activity"/>
    <property type="evidence" value="ECO:0007669"/>
    <property type="project" value="InterPro"/>
</dbReference>
<sequence>MGRLEVDLLSRPGRDTGLAHRPCRLRLPDDLPHPGLAGTKGGTGLVTLEHLNFTYPGSASPALRDVSLTVAPGEFVTLCGLSGSGKTTLLRCLKPSLTPTGSLTGKRLVAGREKLTLREDSMLIGFVGQSPENGAVTDKVWHELAFGLESLGLPTGEIRSRVAETAAFFGIQHWFHREVSSLSGGQKQLLALASAVVMQPELLLLDEPTAQLDPVAAAHFLEALSRLNRELGTAILLSEHHLEEAVPLSGRLLTLEGGRVIADGTPREAGAALRSLRHPLCAALPAPMRVWAGLDSPLPCPVTIAEGRAFLLKTPHSLPLPPEPQRPGTPPLLQMEEAWFRYEREGTDVLRGLTLTVGRGECLAVVGGNGGGKSTLLRLLSGQLQPQRGTVRRSAVAEVGLLPQDPQLLFTAKTVELDLREAAAKLPEPEARVEEVVALCGLQHLLCRHPYDLSGGEQQRAALAKVLLRRPELLLLDEPTHGLDESFRRSLCDILKHLCGRGVTVVLASHDIDFCVRCAHRCAFLFDGAVVSEDTPRRLFSANATYTTAAGRMARSIVPGALLPEELIAVCGGREEPLLPPPSVPPQAAKTGAQPLNKAPRARPPVHPASYLTLLLLIPATVAAGVFLLGDRKYYFISLAVILESMLPVFLTLERRRPRAREVLLLSSLCALGVAGRAALYMLPQVKPVAALCVVAGACFGPESGFLVGALTMFVSNLFFGQGPWTPWQMFAFGLSGFLPGILFRGRPRRRLPLCVYGAFSALVVCGLLLDTGSALMWLAQPSWGALCSYYLTGLPFNLLHAGATALFLWFFADPVVEKLERVQVKYGIFPS</sequence>
<organism evidence="12 13">
    <name type="scientific">Oscillibacter hominis</name>
    <dbReference type="NCBI Taxonomy" id="2763056"/>
    <lineage>
        <taxon>Bacteria</taxon>
        <taxon>Bacillati</taxon>
        <taxon>Bacillota</taxon>
        <taxon>Clostridia</taxon>
        <taxon>Eubacteriales</taxon>
        <taxon>Oscillospiraceae</taxon>
        <taxon>Oscillibacter</taxon>
    </lineage>
</organism>
<dbReference type="CDD" id="cd03225">
    <property type="entry name" value="ABC_cobalt_CbiO_domain1"/>
    <property type="match status" value="1"/>
</dbReference>
<dbReference type="Pfam" id="PF00005">
    <property type="entry name" value="ABC_tran"/>
    <property type="match status" value="2"/>
</dbReference>
<feature type="transmembrane region" description="Helical" evidence="10">
    <location>
        <begin position="756"/>
        <end position="778"/>
    </location>
</feature>
<evidence type="ECO:0000256" key="1">
    <source>
        <dbReference type="ARBA" id="ARBA00004202"/>
    </source>
</evidence>